<evidence type="ECO:0000313" key="1">
    <source>
        <dbReference type="EMBL" id="JAH78821.1"/>
    </source>
</evidence>
<reference evidence="1" key="1">
    <citation type="submission" date="2014-11" db="EMBL/GenBank/DDBJ databases">
        <authorList>
            <person name="Amaro Gonzalez C."/>
        </authorList>
    </citation>
    <scope>NUCLEOTIDE SEQUENCE</scope>
</reference>
<dbReference type="AlphaFoldDB" id="A0A0E9VLC9"/>
<protein>
    <submittedName>
        <fullName evidence="1">Uncharacterized protein</fullName>
    </submittedName>
</protein>
<name>A0A0E9VLC9_ANGAN</name>
<proteinExistence type="predicted"/>
<organism evidence="1">
    <name type="scientific">Anguilla anguilla</name>
    <name type="common">European freshwater eel</name>
    <name type="synonym">Muraena anguilla</name>
    <dbReference type="NCBI Taxonomy" id="7936"/>
    <lineage>
        <taxon>Eukaryota</taxon>
        <taxon>Metazoa</taxon>
        <taxon>Chordata</taxon>
        <taxon>Craniata</taxon>
        <taxon>Vertebrata</taxon>
        <taxon>Euteleostomi</taxon>
        <taxon>Actinopterygii</taxon>
        <taxon>Neopterygii</taxon>
        <taxon>Teleostei</taxon>
        <taxon>Anguilliformes</taxon>
        <taxon>Anguillidae</taxon>
        <taxon>Anguilla</taxon>
    </lineage>
</organism>
<dbReference type="EMBL" id="GBXM01029756">
    <property type="protein sequence ID" value="JAH78821.1"/>
    <property type="molecule type" value="Transcribed_RNA"/>
</dbReference>
<accession>A0A0E9VLC9</accession>
<sequence length="64" mass="7250">MLHQMTIFLSVMKATNSLNSEVYGYNSIQVVRLINCVDAGLQHLQAFALFIHLSKDSRILDLNN</sequence>
<reference evidence="1" key="2">
    <citation type="journal article" date="2015" name="Fish Shellfish Immunol.">
        <title>Early steps in the European eel (Anguilla anguilla)-Vibrio vulnificus interaction in the gills: Role of the RtxA13 toxin.</title>
        <authorList>
            <person name="Callol A."/>
            <person name="Pajuelo D."/>
            <person name="Ebbesson L."/>
            <person name="Teles M."/>
            <person name="MacKenzie S."/>
            <person name="Amaro C."/>
        </authorList>
    </citation>
    <scope>NUCLEOTIDE SEQUENCE</scope>
</reference>